<accession>A0ABM9GPW6</accession>
<protein>
    <submittedName>
        <fullName evidence="1">Uncharacterized protein</fullName>
    </submittedName>
</protein>
<reference evidence="1 2" key="1">
    <citation type="submission" date="2022-07" db="EMBL/GenBank/DDBJ databases">
        <authorList>
            <person name="Criscuolo A."/>
        </authorList>
    </citation>
    <scope>NUCLEOTIDE SEQUENCE [LARGE SCALE GENOMIC DNA]</scope>
    <source>
        <strain evidence="2">CIP 111951</strain>
    </source>
</reference>
<dbReference type="EMBL" id="CAMAPD010000027">
    <property type="protein sequence ID" value="CAH9067846.1"/>
    <property type="molecule type" value="Genomic_DNA"/>
</dbReference>
<comment type="caution">
    <text evidence="1">The sequence shown here is derived from an EMBL/GenBank/DDBJ whole genome shotgun (WGS) entry which is preliminary data.</text>
</comment>
<evidence type="ECO:0000313" key="2">
    <source>
        <dbReference type="Proteomes" id="UP001152485"/>
    </source>
</evidence>
<evidence type="ECO:0000313" key="1">
    <source>
        <dbReference type="EMBL" id="CAH9067846.1"/>
    </source>
</evidence>
<organism evidence="1 2">
    <name type="scientific">Pseudoalteromonas holothuriae</name>
    <dbReference type="NCBI Taxonomy" id="2963714"/>
    <lineage>
        <taxon>Bacteria</taxon>
        <taxon>Pseudomonadati</taxon>
        <taxon>Pseudomonadota</taxon>
        <taxon>Gammaproteobacteria</taxon>
        <taxon>Alteromonadales</taxon>
        <taxon>Pseudoalteromonadaceae</taxon>
        <taxon>Pseudoalteromonas</taxon>
    </lineage>
</organism>
<gene>
    <name evidence="1" type="ORF">PSECIP111951_03916</name>
</gene>
<proteinExistence type="predicted"/>
<sequence length="74" mass="8381">MGLCSKNSMLDAQALRVENPRVGGSIPPLGTILKASQMRGFFYARYKYITLAAHSKIPPFIQNLILFTLFERMF</sequence>
<dbReference type="Proteomes" id="UP001152485">
    <property type="component" value="Unassembled WGS sequence"/>
</dbReference>
<name>A0ABM9GPW6_9GAMM</name>